<dbReference type="InterPro" id="IPR008042">
    <property type="entry name" value="Retrotrans_Pao"/>
</dbReference>
<dbReference type="EMBL" id="JBJJXI010000050">
    <property type="protein sequence ID" value="KAL3400876.1"/>
    <property type="molecule type" value="Genomic_DNA"/>
</dbReference>
<accession>A0ABD2X6E4</accession>
<organism evidence="1 2">
    <name type="scientific">Trichogramma kaykai</name>
    <dbReference type="NCBI Taxonomy" id="54128"/>
    <lineage>
        <taxon>Eukaryota</taxon>
        <taxon>Metazoa</taxon>
        <taxon>Ecdysozoa</taxon>
        <taxon>Arthropoda</taxon>
        <taxon>Hexapoda</taxon>
        <taxon>Insecta</taxon>
        <taxon>Pterygota</taxon>
        <taxon>Neoptera</taxon>
        <taxon>Endopterygota</taxon>
        <taxon>Hymenoptera</taxon>
        <taxon>Apocrita</taxon>
        <taxon>Proctotrupomorpha</taxon>
        <taxon>Chalcidoidea</taxon>
        <taxon>Trichogrammatidae</taxon>
        <taxon>Trichogramma</taxon>
    </lineage>
</organism>
<keyword evidence="2" id="KW-1185">Reference proteome</keyword>
<reference evidence="1 2" key="1">
    <citation type="journal article" date="2024" name="bioRxiv">
        <title>A reference genome for Trichogramma kaykai: A tiny desert-dwelling parasitoid wasp with competing sex-ratio distorters.</title>
        <authorList>
            <person name="Culotta J."/>
            <person name="Lindsey A.R."/>
        </authorList>
    </citation>
    <scope>NUCLEOTIDE SEQUENCE [LARGE SCALE GENOMIC DNA]</scope>
    <source>
        <strain evidence="1 2">KSX58</strain>
    </source>
</reference>
<proteinExistence type="predicted"/>
<gene>
    <name evidence="1" type="ORF">TKK_006009</name>
</gene>
<protein>
    <submittedName>
        <fullName evidence="1">Uncharacterized protein</fullName>
    </submittedName>
</protein>
<sequence>MDSTGASTTLIWAKTKLTPARSLRLTSKSPTRMTIPRLELRAALLAARLLQHVVKEIGVPPERCHTWSDSRIVFYWLKSQGPTGNSLVDD</sequence>
<name>A0ABD2X6E4_9HYME</name>
<dbReference type="AlphaFoldDB" id="A0ABD2X6E4"/>
<evidence type="ECO:0000313" key="2">
    <source>
        <dbReference type="Proteomes" id="UP001627154"/>
    </source>
</evidence>
<evidence type="ECO:0000313" key="1">
    <source>
        <dbReference type="EMBL" id="KAL3400876.1"/>
    </source>
</evidence>
<dbReference type="Proteomes" id="UP001627154">
    <property type="component" value="Unassembled WGS sequence"/>
</dbReference>
<comment type="caution">
    <text evidence="1">The sequence shown here is derived from an EMBL/GenBank/DDBJ whole genome shotgun (WGS) entry which is preliminary data.</text>
</comment>
<dbReference type="Pfam" id="PF05380">
    <property type="entry name" value="Peptidase_A17"/>
    <property type="match status" value="1"/>
</dbReference>